<evidence type="ECO:0000313" key="3">
    <source>
        <dbReference type="EMBL" id="KXG43424.1"/>
    </source>
</evidence>
<dbReference type="GO" id="GO:0005840">
    <property type="term" value="C:ribosome"/>
    <property type="evidence" value="ECO:0007669"/>
    <property type="project" value="UniProtKB-KW"/>
</dbReference>
<dbReference type="InterPro" id="IPR004037">
    <property type="entry name" value="Ribosomal_eL8-like_CS"/>
</dbReference>
<dbReference type="AlphaFoldDB" id="A0A135L318"/>
<dbReference type="GO" id="GO:1990904">
    <property type="term" value="C:ribonucleoprotein complex"/>
    <property type="evidence" value="ECO:0007669"/>
    <property type="project" value="InterPro"/>
</dbReference>
<organism evidence="3 4">
    <name type="scientific">Tepidibacillus decaturensis</name>
    <dbReference type="NCBI Taxonomy" id="1413211"/>
    <lineage>
        <taxon>Bacteria</taxon>
        <taxon>Bacillati</taxon>
        <taxon>Bacillota</taxon>
        <taxon>Bacilli</taxon>
        <taxon>Bacillales</taxon>
        <taxon>Bacillaceae</taxon>
        <taxon>Tepidibacillus</taxon>
    </lineage>
</organism>
<accession>A0A135L318</accession>
<dbReference type="NCBIfam" id="NF005585">
    <property type="entry name" value="PRK07283.1"/>
    <property type="match status" value="1"/>
</dbReference>
<protein>
    <submittedName>
        <fullName evidence="3">50S ribosomal protein L7</fullName>
    </submittedName>
</protein>
<keyword evidence="3" id="KW-0687">Ribonucleoprotein</keyword>
<comment type="similarity">
    <text evidence="1">Belongs to the eukaryotic ribosomal protein eL8 family.</text>
</comment>
<keyword evidence="4" id="KW-1185">Reference proteome</keyword>
<dbReference type="OrthoDB" id="9794863at2"/>
<feature type="domain" description="Ribosomal protein eL8/eL30/eS12/Gadd45" evidence="2">
    <location>
        <begin position="7"/>
        <end position="96"/>
    </location>
</feature>
<dbReference type="InterPro" id="IPR004038">
    <property type="entry name" value="Ribosomal_eL8/eL30/eS12/Gad45"/>
</dbReference>
<dbReference type="InterPro" id="IPR029064">
    <property type="entry name" value="Ribosomal_eL30-like_sf"/>
</dbReference>
<keyword evidence="3" id="KW-0689">Ribosomal protein</keyword>
<dbReference type="Pfam" id="PF01248">
    <property type="entry name" value="Ribosomal_L7Ae"/>
    <property type="match status" value="1"/>
</dbReference>
<dbReference type="EMBL" id="LSKU01000001">
    <property type="protein sequence ID" value="KXG43424.1"/>
    <property type="molecule type" value="Genomic_DNA"/>
</dbReference>
<gene>
    <name evidence="3" type="ORF">U473_04905</name>
</gene>
<dbReference type="NCBIfam" id="NF005825">
    <property type="entry name" value="PRK07714.1"/>
    <property type="match status" value="1"/>
</dbReference>
<dbReference type="Proteomes" id="UP000070352">
    <property type="component" value="Unassembled WGS sequence"/>
</dbReference>
<evidence type="ECO:0000256" key="1">
    <source>
        <dbReference type="ARBA" id="ARBA00007337"/>
    </source>
</evidence>
<dbReference type="STRING" id="1413211.U473_04905"/>
<reference evidence="3 4" key="1">
    <citation type="submission" date="2016-02" db="EMBL/GenBank/DDBJ databases">
        <title>Draft Genome for Tepidibacillus decaturensis nov. sp. Strain Z9, an Anaerobic, Moderately Thermophilic and Heterotrophic Bacterium from Deep Subsurface of the Illinois Basin, USA.</title>
        <authorList>
            <person name="Dong Y."/>
            <person name="Chang J.Y."/>
            <person name="Sanford R."/>
            <person name="Fouke B.W."/>
        </authorList>
    </citation>
    <scope>NUCLEOTIDE SEQUENCE [LARGE SCALE GENOMIC DNA]</scope>
    <source>
        <strain evidence="3 4">Z9</strain>
    </source>
</reference>
<evidence type="ECO:0000259" key="2">
    <source>
        <dbReference type="Pfam" id="PF01248"/>
    </source>
</evidence>
<dbReference type="RefSeq" id="WP_068723916.1">
    <property type="nucleotide sequence ID" value="NZ_LSKU01000001.1"/>
</dbReference>
<dbReference type="GO" id="GO:0042254">
    <property type="term" value="P:ribosome biogenesis"/>
    <property type="evidence" value="ECO:0007669"/>
    <property type="project" value="InterPro"/>
</dbReference>
<dbReference type="PROSITE" id="PS01082">
    <property type="entry name" value="RIBOSOMAL_L7AE"/>
    <property type="match status" value="1"/>
</dbReference>
<dbReference type="Gene3D" id="3.30.1330.30">
    <property type="match status" value="1"/>
</dbReference>
<name>A0A135L318_9BACI</name>
<evidence type="ECO:0000313" key="4">
    <source>
        <dbReference type="Proteomes" id="UP000070352"/>
    </source>
</evidence>
<proteinExistence type="inferred from homology"/>
<dbReference type="SUPFAM" id="SSF55315">
    <property type="entry name" value="L30e-like"/>
    <property type="match status" value="1"/>
</dbReference>
<comment type="caution">
    <text evidence="3">The sequence shown here is derived from an EMBL/GenBank/DDBJ whole genome shotgun (WGS) entry which is preliminary data.</text>
</comment>
<sequence>MSNQSRISSMLGLAARAGKVISGEELVIKGIQKGKVTFVILSGDASDNTSKKVKDKCSFYQVPYRVIFNREELGHAIGKSSRVVVGITDYGFSKQLENLVE</sequence>